<evidence type="ECO:0000256" key="2">
    <source>
        <dbReference type="SAM" id="MobiDB-lite"/>
    </source>
</evidence>
<dbReference type="EMBL" id="CH991566">
    <property type="protein sequence ID" value="EDQ86386.1"/>
    <property type="molecule type" value="Genomic_DNA"/>
</dbReference>
<reference evidence="6 7" key="1">
    <citation type="journal article" date="2008" name="Nature">
        <title>The genome of the choanoflagellate Monosiga brevicollis and the origin of metazoans.</title>
        <authorList>
            <consortium name="JGI Sequencing"/>
            <person name="King N."/>
            <person name="Westbrook M.J."/>
            <person name="Young S.L."/>
            <person name="Kuo A."/>
            <person name="Abedin M."/>
            <person name="Chapman J."/>
            <person name="Fairclough S."/>
            <person name="Hellsten U."/>
            <person name="Isogai Y."/>
            <person name="Letunic I."/>
            <person name="Marr M."/>
            <person name="Pincus D."/>
            <person name="Putnam N."/>
            <person name="Rokas A."/>
            <person name="Wright K.J."/>
            <person name="Zuzow R."/>
            <person name="Dirks W."/>
            <person name="Good M."/>
            <person name="Goodstein D."/>
            <person name="Lemons D."/>
            <person name="Li W."/>
            <person name="Lyons J.B."/>
            <person name="Morris A."/>
            <person name="Nichols S."/>
            <person name="Richter D.J."/>
            <person name="Salamov A."/>
            <person name="Bork P."/>
            <person name="Lim W.A."/>
            <person name="Manning G."/>
            <person name="Miller W.T."/>
            <person name="McGinnis W."/>
            <person name="Shapiro H."/>
            <person name="Tjian R."/>
            <person name="Grigoriev I.V."/>
            <person name="Rokhsar D."/>
        </authorList>
    </citation>
    <scope>NUCLEOTIDE SEQUENCE [LARGE SCALE GENOMIC DNA]</scope>
    <source>
        <strain evidence="7">MX1 / ATCC 50154</strain>
    </source>
</reference>
<feature type="domain" description="Pesticidal crystal protein Cry22Aa Ig-like" evidence="5">
    <location>
        <begin position="418"/>
        <end position="490"/>
    </location>
</feature>
<dbReference type="GO" id="GO:0001784">
    <property type="term" value="F:phosphotyrosine residue binding"/>
    <property type="evidence" value="ECO:0000318"/>
    <property type="project" value="GO_Central"/>
</dbReference>
<keyword evidence="3" id="KW-1133">Transmembrane helix</keyword>
<dbReference type="GeneID" id="5894018"/>
<feature type="region of interest" description="Disordered" evidence="2">
    <location>
        <begin position="1401"/>
        <end position="1463"/>
    </location>
</feature>
<feature type="compositionally biased region" description="Gly residues" evidence="2">
    <location>
        <begin position="1132"/>
        <end position="1141"/>
    </location>
</feature>
<keyword evidence="7" id="KW-1185">Reference proteome</keyword>
<dbReference type="SMART" id="SM01411">
    <property type="entry name" value="Ephrin_rec_like"/>
    <property type="match status" value="2"/>
</dbReference>
<accession>A9V7Y5</accession>
<dbReference type="PANTHER" id="PTHR15127">
    <property type="entry name" value="HEAVYWEIGHT, ISOFORM A"/>
    <property type="match status" value="1"/>
</dbReference>
<keyword evidence="4" id="KW-0732">Signal</keyword>
<feature type="compositionally biased region" description="Acidic residues" evidence="2">
    <location>
        <begin position="1328"/>
        <end position="1347"/>
    </location>
</feature>
<evidence type="ECO:0000313" key="6">
    <source>
        <dbReference type="EMBL" id="EDQ86386.1"/>
    </source>
</evidence>
<feature type="region of interest" description="Disordered" evidence="2">
    <location>
        <begin position="954"/>
        <end position="974"/>
    </location>
</feature>
<dbReference type="FunFam" id="2.60.40.10:FF:002029">
    <property type="entry name" value="Predicted protein"/>
    <property type="match status" value="2"/>
</dbReference>
<dbReference type="Gene3D" id="2.10.50.10">
    <property type="entry name" value="Tumor Necrosis Factor Receptor, subunit A, domain 2"/>
    <property type="match status" value="1"/>
</dbReference>
<proteinExistence type="predicted"/>
<evidence type="ECO:0000313" key="7">
    <source>
        <dbReference type="Proteomes" id="UP000001357"/>
    </source>
</evidence>
<dbReference type="InParanoid" id="A9V7Y5"/>
<dbReference type="SUPFAM" id="SSF57586">
    <property type="entry name" value="TNF receptor-like"/>
    <property type="match status" value="1"/>
</dbReference>
<dbReference type="SUPFAM" id="SSF55550">
    <property type="entry name" value="SH2 domain"/>
    <property type="match status" value="1"/>
</dbReference>
<dbReference type="InterPro" id="IPR051846">
    <property type="entry name" value="SH2_domain_adapters"/>
</dbReference>
<protein>
    <recommendedName>
        <fullName evidence="5">Pesticidal crystal protein Cry22Aa Ig-like domain-containing protein</fullName>
    </recommendedName>
</protein>
<dbReference type="OMA" id="DADCANC"/>
<feature type="transmembrane region" description="Helical" evidence="3">
    <location>
        <begin position="1062"/>
        <end position="1088"/>
    </location>
</feature>
<dbReference type="Proteomes" id="UP000001357">
    <property type="component" value="Unassembled WGS sequence"/>
</dbReference>
<sequence length="1719" mass="180130">MTMGLSRLVLGIVAVFALVRVADSDCGTGSYSANGTECIPCPVGTYALFSAKSCKTCELGSMPLIALDGSSCLARPQARCSPGTYIEAPATSSSNVQCKNCSQGTFSSEVNSATCTPVSTCVPGQYVAQEPTPSSDADCANCNTTEATLSADTICLACESNEFSTDTTAPEFNMSFPKEVVYKLGSTQRLPEPGACDLCDGIVGVSRTLWPSENVATGAVDFDTSGRYEINYTSSDDAGNAVVGTLDVVVVPGEGPCLILNGPNPMTVGYGSSVSDPGAKLYVDQEAMDSVQLGSNFSTQLAVGTHVVTYWLEDDWSGLDPPSQVSRRLHVVDDTPPVIQLLGPAVWRGEVGTPYVEPGWNVTDDVDRNVSVTVVDHSFNAATPLVAGSVVYVARDSANNTATVTRQIVWEDTRAPTITMRGTNPMFVQMLTDFVDPGATVTDAGDPSLGPALEASSNNVSTDEAGVYAVCYRALDERQNEAVVCRRVVVGDRVAPKFLNLQAVYETISSNYSDLNPRAVGMHAVTLRVSDASGNVNVTVVRVALRDSRAPNLTLHYVEPWDFERGPGWQDPMNVSAVDAVAGDVRSSVKRRAVVMTTGVPASICEGANQYYAAMTGQEGSSDNGLTGLVSASDMPEPGPVAAVNGWAVAGTEYRLEYSANDGNGNVAHEAAHMRIVDTRAPRLEVDDLVVAEYGVGSMFVDLVHPEPVDEPNQDLRGRLCAVAWRYELTAGLGERVSGNDAGVLVPVYAEARWREYARDPSAWESMAVPLAELTLDAMVGTLYRVSFEVLDVGGLSANGTTWVLVDDRTAPELTVEGGVGRRTYEFGRQVAVPRVTAMDAHDGNLTAHVAVEGAAEVSGERAGNYTVSYVCRDRFNNVAREEVEIEVQRFEAPPRENVFVAPLARMPVDVASQERSLRTHLRQPHVFVVSVVPAGTWPLPYNQMPGARTSLVNETERNATETETETTAGQERRSTTSSYVVGFAVRNSTTWAWLSVAEMEAWLAGLEAVNGTGSSLSAVVVSLAEYESMTSGGGGAASTRRAETTEGSASSRAASESGGSMITVLVIVLASLVMIGLVLLVIKLVWVRRRRRARVARVKQDLHSSPLGLMDNPLYGQPLADPDSETLRPGSGRGSGVGGSDKGDPSYGQALYSALDHSAVAWGYEPAAGAENQYDRLSATGSSSLGSTVAAGAGVSMSDSLTMHESNGQYDQLNKAGFGWAPFGSGGAGAGEPGATGNEYDTLDLGAVGGTATAGTDGTAEVAGMDAMMNMGETADYSEVSDGPRRLAGMDVYANPNECTPVSGTEAEASMVEDEAEASTAEAETSTAEDETSMVEDETSMAEAEDVPAAGTADEARVAMPGAEMESVASGANNALVNFVVPPAPDGGGNDAEEARRDELVNDDLPEGVSASDETGGLATFETPNVATSPAVESKPEPAAGSVPLASGLDQPPSRVGSANETAGVPSLAAAVVASKPVRLPGRVGPMEREGGSPSGTPGSSPHSTLERPASSTGAGAGTGASGDAASAGEWRDEATGVSYELSRDLGPRARRRRSPVPEGSGAQQPAGRGQEDEKSVAREAGDGVGALPGSERGEPGPVGRQRSGTISVQRLVVCDLNRVAAEQQLLGLHAPVGSYLIRHKPVAGCRESYVVSVVGVQDQRIVHYRLQLRENLPDFVAENRILGGCRDLQSAIDRLKRGVELGFAINLTHAVSPNYEC</sequence>
<evidence type="ECO:0000256" key="3">
    <source>
        <dbReference type="SAM" id="Phobius"/>
    </source>
</evidence>
<dbReference type="RefSeq" id="XP_001748776.1">
    <property type="nucleotide sequence ID" value="XM_001748724.1"/>
</dbReference>
<organism evidence="6 7">
    <name type="scientific">Monosiga brevicollis</name>
    <name type="common">Choanoflagellate</name>
    <dbReference type="NCBI Taxonomy" id="81824"/>
    <lineage>
        <taxon>Eukaryota</taxon>
        <taxon>Choanoflagellata</taxon>
        <taxon>Craspedida</taxon>
        <taxon>Salpingoecidae</taxon>
        <taxon>Monosiga</taxon>
    </lineage>
</organism>
<keyword evidence="1" id="KW-0727">SH2 domain</keyword>
<dbReference type="eggNOG" id="ENOG502TEE1">
    <property type="taxonomic scope" value="Eukaryota"/>
</dbReference>
<keyword evidence="3" id="KW-0472">Membrane</keyword>
<keyword evidence="3" id="KW-0812">Transmembrane</keyword>
<dbReference type="InterPro" id="IPR013783">
    <property type="entry name" value="Ig-like_fold"/>
</dbReference>
<dbReference type="Gene3D" id="2.60.40.10">
    <property type="entry name" value="Immunoglobulins"/>
    <property type="match status" value="2"/>
</dbReference>
<dbReference type="InterPro" id="IPR032179">
    <property type="entry name" value="Cry22Aa_Ig-like"/>
</dbReference>
<feature type="compositionally biased region" description="Low complexity" evidence="2">
    <location>
        <begin position="1046"/>
        <end position="1055"/>
    </location>
</feature>
<dbReference type="InterPro" id="IPR036860">
    <property type="entry name" value="SH2_dom_sf"/>
</dbReference>
<feature type="signal peptide" evidence="4">
    <location>
        <begin position="1"/>
        <end position="24"/>
    </location>
</feature>
<feature type="chain" id="PRO_5002742800" description="Pesticidal crystal protein Cry22Aa Ig-like domain-containing protein" evidence="4">
    <location>
        <begin position="25"/>
        <end position="1719"/>
    </location>
</feature>
<feature type="region of interest" description="Disordered" evidence="2">
    <location>
        <begin position="1301"/>
        <end position="1352"/>
    </location>
</feature>
<dbReference type="SUPFAM" id="SSF57184">
    <property type="entry name" value="Growth factor receptor domain"/>
    <property type="match status" value="1"/>
</dbReference>
<name>A9V7Y5_MONBE</name>
<evidence type="ECO:0000256" key="1">
    <source>
        <dbReference type="ARBA" id="ARBA00022999"/>
    </source>
</evidence>
<dbReference type="Pfam" id="PF16403">
    <property type="entry name" value="Bact_surface_Ig-like"/>
    <property type="match status" value="1"/>
</dbReference>
<gene>
    <name evidence="6" type="ORF">MONBRDRAFT_28362</name>
</gene>
<evidence type="ECO:0000259" key="5">
    <source>
        <dbReference type="Pfam" id="PF16403"/>
    </source>
</evidence>
<evidence type="ECO:0000256" key="4">
    <source>
        <dbReference type="SAM" id="SignalP"/>
    </source>
</evidence>
<dbReference type="KEGG" id="mbr:MONBRDRAFT_28362"/>
<feature type="region of interest" description="Disordered" evidence="2">
    <location>
        <begin position="1108"/>
        <end position="1144"/>
    </location>
</feature>
<dbReference type="InterPro" id="IPR009030">
    <property type="entry name" value="Growth_fac_rcpt_cys_sf"/>
</dbReference>
<dbReference type="PANTHER" id="PTHR15127:SF32">
    <property type="entry name" value="HEAVYWEIGHT, ISOFORM A"/>
    <property type="match status" value="1"/>
</dbReference>
<feature type="region of interest" description="Disordered" evidence="2">
    <location>
        <begin position="1030"/>
        <end position="1055"/>
    </location>
</feature>
<feature type="region of interest" description="Disordered" evidence="2">
    <location>
        <begin position="1480"/>
        <end position="1604"/>
    </location>
</feature>
<feature type="compositionally biased region" description="Basic and acidic residues" evidence="2">
    <location>
        <begin position="1571"/>
        <end position="1583"/>
    </location>
</feature>